<sequence length="93" mass="10041">MLSFHSPYCITPKCKLHSSTQAATPKPNANAGAPTTTPEITCQDLNDFRETAENFLPGVSDQARSCTPLQKGGNKRGQISHLTKLLVRTSVKS</sequence>
<evidence type="ECO:0000313" key="2">
    <source>
        <dbReference type="Proteomes" id="UP000499080"/>
    </source>
</evidence>
<dbReference type="EMBL" id="BGPR01199907">
    <property type="protein sequence ID" value="GBN15051.1"/>
    <property type="molecule type" value="Genomic_DNA"/>
</dbReference>
<accession>A0A4Y2LJV3</accession>
<reference evidence="1 2" key="1">
    <citation type="journal article" date="2019" name="Sci. Rep.">
        <title>Orb-weaving spider Araneus ventricosus genome elucidates the spidroin gene catalogue.</title>
        <authorList>
            <person name="Kono N."/>
            <person name="Nakamura H."/>
            <person name="Ohtoshi R."/>
            <person name="Moran D.A.P."/>
            <person name="Shinohara A."/>
            <person name="Yoshida Y."/>
            <person name="Fujiwara M."/>
            <person name="Mori M."/>
            <person name="Tomita M."/>
            <person name="Arakawa K."/>
        </authorList>
    </citation>
    <scope>NUCLEOTIDE SEQUENCE [LARGE SCALE GENOMIC DNA]</scope>
</reference>
<keyword evidence="2" id="KW-1185">Reference proteome</keyword>
<proteinExistence type="predicted"/>
<dbReference type="Proteomes" id="UP000499080">
    <property type="component" value="Unassembled WGS sequence"/>
</dbReference>
<organism evidence="1 2">
    <name type="scientific">Araneus ventricosus</name>
    <name type="common">Orbweaver spider</name>
    <name type="synonym">Epeira ventricosa</name>
    <dbReference type="NCBI Taxonomy" id="182803"/>
    <lineage>
        <taxon>Eukaryota</taxon>
        <taxon>Metazoa</taxon>
        <taxon>Ecdysozoa</taxon>
        <taxon>Arthropoda</taxon>
        <taxon>Chelicerata</taxon>
        <taxon>Arachnida</taxon>
        <taxon>Araneae</taxon>
        <taxon>Araneomorphae</taxon>
        <taxon>Entelegynae</taxon>
        <taxon>Araneoidea</taxon>
        <taxon>Araneidae</taxon>
        <taxon>Araneus</taxon>
    </lineage>
</organism>
<evidence type="ECO:0000313" key="1">
    <source>
        <dbReference type="EMBL" id="GBN15051.1"/>
    </source>
</evidence>
<comment type="caution">
    <text evidence="1">The sequence shown here is derived from an EMBL/GenBank/DDBJ whole genome shotgun (WGS) entry which is preliminary data.</text>
</comment>
<gene>
    <name evidence="1" type="ORF">AVEN_238834_1</name>
</gene>
<name>A0A4Y2LJV3_ARAVE</name>
<protein>
    <submittedName>
        <fullName evidence="1">Uncharacterized protein</fullName>
    </submittedName>
</protein>
<dbReference type="AlphaFoldDB" id="A0A4Y2LJV3"/>